<feature type="region of interest" description="Disordered" evidence="1">
    <location>
        <begin position="71"/>
        <end position="93"/>
    </location>
</feature>
<gene>
    <name evidence="3" type="ORF">BRAFLDRAFT_91416</name>
</gene>
<feature type="region of interest" description="Disordered" evidence="1">
    <location>
        <begin position="125"/>
        <end position="148"/>
    </location>
</feature>
<evidence type="ECO:0000256" key="2">
    <source>
        <dbReference type="SAM" id="SignalP"/>
    </source>
</evidence>
<dbReference type="EMBL" id="GG666488">
    <property type="protein sequence ID" value="EEN64116.1"/>
    <property type="molecule type" value="Genomic_DNA"/>
</dbReference>
<reference evidence="3" key="1">
    <citation type="journal article" date="2008" name="Nature">
        <title>The amphioxus genome and the evolution of the chordate karyotype.</title>
        <authorList>
            <consortium name="US DOE Joint Genome Institute (JGI-PGF)"/>
            <person name="Putnam N.H."/>
            <person name="Butts T."/>
            <person name="Ferrier D.E.K."/>
            <person name="Furlong R.F."/>
            <person name="Hellsten U."/>
            <person name="Kawashima T."/>
            <person name="Robinson-Rechavi M."/>
            <person name="Shoguchi E."/>
            <person name="Terry A."/>
            <person name="Yu J.-K."/>
            <person name="Benito-Gutierrez E.L."/>
            <person name="Dubchak I."/>
            <person name="Garcia-Fernandez J."/>
            <person name="Gibson-Brown J.J."/>
            <person name="Grigoriev I.V."/>
            <person name="Horton A.C."/>
            <person name="de Jong P.J."/>
            <person name="Jurka J."/>
            <person name="Kapitonov V.V."/>
            <person name="Kohara Y."/>
            <person name="Kuroki Y."/>
            <person name="Lindquist E."/>
            <person name="Lucas S."/>
            <person name="Osoegawa K."/>
            <person name="Pennacchio L.A."/>
            <person name="Salamov A.A."/>
            <person name="Satou Y."/>
            <person name="Sauka-Spengler T."/>
            <person name="Schmutz J."/>
            <person name="Shin-I T."/>
            <person name="Toyoda A."/>
            <person name="Bronner-Fraser M."/>
            <person name="Fujiyama A."/>
            <person name="Holland L.Z."/>
            <person name="Holland P.W.H."/>
            <person name="Satoh N."/>
            <person name="Rokhsar D.S."/>
        </authorList>
    </citation>
    <scope>NUCLEOTIDE SEQUENCE [LARGE SCALE GENOMIC DNA]</scope>
    <source>
        <strain evidence="3">S238N-H82</strain>
        <tissue evidence="3">Testes</tissue>
    </source>
</reference>
<dbReference type="AlphaFoldDB" id="C3Y706"/>
<feature type="region of interest" description="Disordered" evidence="1">
    <location>
        <begin position="236"/>
        <end position="274"/>
    </location>
</feature>
<accession>C3Y706</accession>
<keyword evidence="2" id="KW-0732">Signal</keyword>
<proteinExistence type="predicted"/>
<organism>
    <name type="scientific">Branchiostoma floridae</name>
    <name type="common">Florida lancelet</name>
    <name type="synonym">Amphioxus</name>
    <dbReference type="NCBI Taxonomy" id="7739"/>
    <lineage>
        <taxon>Eukaryota</taxon>
        <taxon>Metazoa</taxon>
        <taxon>Chordata</taxon>
        <taxon>Cephalochordata</taxon>
        <taxon>Leptocardii</taxon>
        <taxon>Amphioxiformes</taxon>
        <taxon>Branchiostomatidae</taxon>
        <taxon>Branchiostoma</taxon>
    </lineage>
</organism>
<name>C3Y706_BRAFL</name>
<protein>
    <submittedName>
        <fullName evidence="3">Uncharacterized protein</fullName>
    </submittedName>
</protein>
<feature type="region of interest" description="Disordered" evidence="1">
    <location>
        <begin position="180"/>
        <end position="203"/>
    </location>
</feature>
<feature type="signal peptide" evidence="2">
    <location>
        <begin position="1"/>
        <end position="22"/>
    </location>
</feature>
<feature type="chain" id="PRO_5002933483" evidence="2">
    <location>
        <begin position="23"/>
        <end position="288"/>
    </location>
</feature>
<sequence>MMLSLKLIPALLLVVATVFIQGAPHGGLPPPPGDAPPPEVMALFTEARAQGMTGEEAAAYVNRKMMEAMGIDPSMLGPPQSKKQKKSDDAPPPEAMALFSEARAQGMSGEEAAAYVNRKMMEAMGIDPSMLGPPQSKKQKKSDDAPPPEAMALFSEARAQGMSGEEAAAYVNRKMMEAMGIDPSMLGPPQSKKQKKSDDAPPPEAMALFSEARAQGMSGEEAAAYVNRKMMEAMGIDPSMLGPPQSKKQKKSDDAPPPEFMALIIGSDGPRNVRRRSCCIRLTEDGPG</sequence>
<evidence type="ECO:0000313" key="3">
    <source>
        <dbReference type="EMBL" id="EEN64116.1"/>
    </source>
</evidence>
<evidence type="ECO:0000256" key="1">
    <source>
        <dbReference type="SAM" id="MobiDB-lite"/>
    </source>
</evidence>
<dbReference type="InParanoid" id="C3Y706"/>